<evidence type="ECO:0000256" key="1">
    <source>
        <dbReference type="ARBA" id="ARBA00022723"/>
    </source>
</evidence>
<dbReference type="SUPFAM" id="SSF57903">
    <property type="entry name" value="FYVE/PHD zinc finger"/>
    <property type="match status" value="1"/>
</dbReference>
<dbReference type="EMBL" id="JACGWM010000011">
    <property type="protein sequence ID" value="KAL0342512.1"/>
    <property type="molecule type" value="Genomic_DNA"/>
</dbReference>
<feature type="compositionally biased region" description="Polar residues" evidence="4">
    <location>
        <begin position="750"/>
        <end position="761"/>
    </location>
</feature>
<feature type="domain" description="Zinc finger PHD-type" evidence="5">
    <location>
        <begin position="584"/>
        <end position="629"/>
    </location>
</feature>
<keyword evidence="3" id="KW-0862">Zinc</keyword>
<sequence>MACQLPKSPHPGIWVIETLARSKQVDPSLLLDLVEKSPLISDDHGKNARELVSLRILESFLVRGAPSNSVSSASSPKIGFDPSESCEEVLQEILLETSLSNAKAAGPDMWKWDIHPFIAHKRSSLAKHTLQKLKDAILTGSPSFFASLKDQSGLSGGYQPESVVNVDDDNCNGIKPGFEGPDRSTHIGEGNDQLISAAPGDISYLLPSDSPNEDFLSVNRKRSATTDSAGGKSSKDLFISKNGCNNHLKTVKKHKNEIIHNKQDLGGKLISSGVNEELEDAPKIVAQESERESSLDKSTHVADIGLNGRPAHESNEQISDLVGPAEILPRENQVPHYDNKLPNDKSDEEHGQENEIGELKGDMQGFSNHKSSKNMDNFEQDIQVNVSNSEGEENFHLPNGSQCTYRRDCSATRWRDLVLLADISSRILQSGEVLGCSLGKQTCLGGMEQIELGDGNNKFISSEALVGQDEILHHETLVCHRSTQAPNKNFDEEQGCKYDSENVVGEKGPCKLKTTKKYMDKFEQNFDRDIQNICEAKDVNISIDGDWYHEELIDIAKRKKAFLSSRCTYGQGSLATFDWREPNACAKCHKAGKLLVCNTKSCQLMIHENCLSSDANLYKRRKFYCPFCAHSRAISKSVKIKKKVSLTRKAYAMFICSGTESEKQSHRSYTIKHHFEQDEGLRQSNKLNNKDVDRSVNDHQHKIKSGYKQAGRSVLSSGDSLTCGGKTVDSANGTPDSLKIDKQEGRNTERMSQTQRVPGGQQMSAPAILKSQGENPSCQVRGKEISEEKNENSGASKYFVRVQKHKSSSPTFPQLRRIRVPWTTAEEEALKEKISKTSSSKSWLNRDFPLLLELVEDIVDAFRNLDWSDGGFWDCMSEAAAEVKHKLWER</sequence>
<comment type="caution">
    <text evidence="6">The sequence shown here is derived from an EMBL/GenBank/DDBJ whole genome shotgun (WGS) entry which is preliminary data.</text>
</comment>
<dbReference type="SMART" id="SM00249">
    <property type="entry name" value="PHD"/>
    <property type="match status" value="1"/>
</dbReference>
<dbReference type="InterPro" id="IPR013083">
    <property type="entry name" value="Znf_RING/FYVE/PHD"/>
</dbReference>
<evidence type="ECO:0000256" key="2">
    <source>
        <dbReference type="ARBA" id="ARBA00022771"/>
    </source>
</evidence>
<feature type="region of interest" description="Disordered" evidence="4">
    <location>
        <begin position="675"/>
        <end position="761"/>
    </location>
</feature>
<organism evidence="6">
    <name type="scientific">Sesamum calycinum</name>
    <dbReference type="NCBI Taxonomy" id="2727403"/>
    <lineage>
        <taxon>Eukaryota</taxon>
        <taxon>Viridiplantae</taxon>
        <taxon>Streptophyta</taxon>
        <taxon>Embryophyta</taxon>
        <taxon>Tracheophyta</taxon>
        <taxon>Spermatophyta</taxon>
        <taxon>Magnoliopsida</taxon>
        <taxon>eudicotyledons</taxon>
        <taxon>Gunneridae</taxon>
        <taxon>Pentapetalae</taxon>
        <taxon>asterids</taxon>
        <taxon>lamiids</taxon>
        <taxon>Lamiales</taxon>
        <taxon>Pedaliaceae</taxon>
        <taxon>Sesamum</taxon>
    </lineage>
</organism>
<dbReference type="InterPro" id="IPR001965">
    <property type="entry name" value="Znf_PHD"/>
</dbReference>
<dbReference type="InterPro" id="IPR011011">
    <property type="entry name" value="Znf_FYVE_PHD"/>
</dbReference>
<keyword evidence="1" id="KW-0479">Metal-binding</keyword>
<feature type="compositionally biased region" description="Basic and acidic residues" evidence="4">
    <location>
        <begin position="738"/>
        <end position="749"/>
    </location>
</feature>
<dbReference type="PANTHER" id="PTHR47863">
    <property type="entry name" value="RING/FYVE/PHD ZINC FINGER SUPERFAMILY PROTEIN"/>
    <property type="match status" value="1"/>
</dbReference>
<evidence type="ECO:0000259" key="5">
    <source>
        <dbReference type="SMART" id="SM00249"/>
    </source>
</evidence>
<keyword evidence="2" id="KW-0863">Zinc-finger</keyword>
<reference evidence="6" key="2">
    <citation type="journal article" date="2024" name="Plant">
        <title>Genomic evolution and insights into agronomic trait innovations of Sesamum species.</title>
        <authorList>
            <person name="Miao H."/>
            <person name="Wang L."/>
            <person name="Qu L."/>
            <person name="Liu H."/>
            <person name="Sun Y."/>
            <person name="Le M."/>
            <person name="Wang Q."/>
            <person name="Wei S."/>
            <person name="Zheng Y."/>
            <person name="Lin W."/>
            <person name="Duan Y."/>
            <person name="Cao H."/>
            <person name="Xiong S."/>
            <person name="Wang X."/>
            <person name="Wei L."/>
            <person name="Li C."/>
            <person name="Ma Q."/>
            <person name="Ju M."/>
            <person name="Zhao R."/>
            <person name="Li G."/>
            <person name="Mu C."/>
            <person name="Tian Q."/>
            <person name="Mei H."/>
            <person name="Zhang T."/>
            <person name="Gao T."/>
            <person name="Zhang H."/>
        </authorList>
    </citation>
    <scope>NUCLEOTIDE SEQUENCE</scope>
    <source>
        <strain evidence="6">KEN8</strain>
    </source>
</reference>
<name>A0AAW2NEQ4_9LAMI</name>
<proteinExistence type="predicted"/>
<feature type="compositionally biased region" description="Basic and acidic residues" evidence="4">
    <location>
        <begin position="337"/>
        <end position="353"/>
    </location>
</feature>
<accession>A0AAW2NEQ4</accession>
<feature type="compositionally biased region" description="Basic and acidic residues" evidence="4">
    <location>
        <begin position="688"/>
        <end position="700"/>
    </location>
</feature>
<feature type="region of interest" description="Disordered" evidence="4">
    <location>
        <begin position="331"/>
        <end position="353"/>
    </location>
</feature>
<dbReference type="AlphaFoldDB" id="A0AAW2NEQ4"/>
<dbReference type="GO" id="GO:0008270">
    <property type="term" value="F:zinc ion binding"/>
    <property type="evidence" value="ECO:0007669"/>
    <property type="project" value="UniProtKB-KW"/>
</dbReference>
<dbReference type="PANTHER" id="PTHR47863:SF4">
    <property type="entry name" value="RING_FYVE_PHD ZINC FINGER SUPERFAMILY PROTEIN"/>
    <property type="match status" value="1"/>
</dbReference>
<protein>
    <recommendedName>
        <fullName evidence="5">Zinc finger PHD-type domain-containing protein</fullName>
    </recommendedName>
</protein>
<reference evidence="6" key="1">
    <citation type="submission" date="2020-06" db="EMBL/GenBank/DDBJ databases">
        <authorList>
            <person name="Li T."/>
            <person name="Hu X."/>
            <person name="Zhang T."/>
            <person name="Song X."/>
            <person name="Zhang H."/>
            <person name="Dai N."/>
            <person name="Sheng W."/>
            <person name="Hou X."/>
            <person name="Wei L."/>
        </authorList>
    </citation>
    <scope>NUCLEOTIDE SEQUENCE</scope>
    <source>
        <strain evidence="6">KEN8</strain>
        <tissue evidence="6">Leaf</tissue>
    </source>
</reference>
<gene>
    <name evidence="6" type="ORF">Scaly_1913800</name>
</gene>
<evidence type="ECO:0000256" key="3">
    <source>
        <dbReference type="ARBA" id="ARBA00022833"/>
    </source>
</evidence>
<evidence type="ECO:0000313" key="6">
    <source>
        <dbReference type="EMBL" id="KAL0342512.1"/>
    </source>
</evidence>
<evidence type="ECO:0000256" key="4">
    <source>
        <dbReference type="SAM" id="MobiDB-lite"/>
    </source>
</evidence>
<dbReference type="Gene3D" id="3.30.40.10">
    <property type="entry name" value="Zinc/RING finger domain, C3HC4 (zinc finger)"/>
    <property type="match status" value="1"/>
</dbReference>